<dbReference type="AlphaFoldDB" id="A0A2K9N9S8"/>
<evidence type="ECO:0000313" key="4">
    <source>
        <dbReference type="Proteomes" id="UP000234752"/>
    </source>
</evidence>
<dbReference type="SUPFAM" id="SSF48452">
    <property type="entry name" value="TPR-like"/>
    <property type="match status" value="1"/>
</dbReference>
<dbReference type="EMBL" id="CP025611">
    <property type="protein sequence ID" value="AUN29844.1"/>
    <property type="molecule type" value="Genomic_DNA"/>
</dbReference>
<dbReference type="PROSITE" id="PS50005">
    <property type="entry name" value="TPR"/>
    <property type="match status" value="1"/>
</dbReference>
<keyword evidence="4" id="KW-1185">Reference proteome</keyword>
<dbReference type="OrthoDB" id="9815010at2"/>
<dbReference type="InterPro" id="IPR013105">
    <property type="entry name" value="TPR_2"/>
</dbReference>
<dbReference type="Pfam" id="PF07719">
    <property type="entry name" value="TPR_2"/>
    <property type="match status" value="1"/>
</dbReference>
<proteinExistence type="predicted"/>
<evidence type="ECO:0000256" key="2">
    <source>
        <dbReference type="ARBA" id="ARBA00022803"/>
    </source>
</evidence>
<evidence type="ECO:0000313" key="3">
    <source>
        <dbReference type="EMBL" id="AUN29844.1"/>
    </source>
</evidence>
<dbReference type="Proteomes" id="UP000234752">
    <property type="component" value="Chromosome eg_1"/>
</dbReference>
<dbReference type="InterPro" id="IPR011990">
    <property type="entry name" value="TPR-like_helical_dom_sf"/>
</dbReference>
<reference evidence="3 4" key="1">
    <citation type="submission" date="2017-12" db="EMBL/GenBank/DDBJ databases">
        <title>Genomes of bacteria within cyanobacterial aggregates.</title>
        <authorList>
            <person name="Cai H."/>
        </authorList>
    </citation>
    <scope>NUCLEOTIDE SEQUENCE [LARGE SCALE GENOMIC DNA]</scope>
    <source>
        <strain evidence="3 4">TH16</strain>
    </source>
</reference>
<accession>A0A2K9N9S8</accession>
<keyword evidence="2" id="KW-0802">TPR repeat</keyword>
<dbReference type="PROSITE" id="PS50293">
    <property type="entry name" value="TPR_REGION"/>
    <property type="match status" value="1"/>
</dbReference>
<keyword evidence="1" id="KW-0677">Repeat</keyword>
<dbReference type="Gene3D" id="1.25.40.10">
    <property type="entry name" value="Tetratricopeptide repeat domain"/>
    <property type="match status" value="1"/>
</dbReference>
<evidence type="ECO:0000256" key="1">
    <source>
        <dbReference type="ARBA" id="ARBA00022737"/>
    </source>
</evidence>
<organism evidence="3 4">
    <name type="scientific">Niveispirillum cyanobacteriorum</name>
    <dbReference type="NCBI Taxonomy" id="1612173"/>
    <lineage>
        <taxon>Bacteria</taxon>
        <taxon>Pseudomonadati</taxon>
        <taxon>Pseudomonadota</taxon>
        <taxon>Alphaproteobacteria</taxon>
        <taxon>Rhodospirillales</taxon>
        <taxon>Azospirillaceae</taxon>
        <taxon>Niveispirillum</taxon>
    </lineage>
</organism>
<dbReference type="InterPro" id="IPR019734">
    <property type="entry name" value="TPR_rpt"/>
</dbReference>
<dbReference type="RefSeq" id="WP_102111562.1">
    <property type="nucleotide sequence ID" value="NZ_BMGN01000003.1"/>
</dbReference>
<protein>
    <submittedName>
        <fullName evidence="3">Uncharacterized protein</fullName>
    </submittedName>
</protein>
<gene>
    <name evidence="3" type="ORF">C0V82_06085</name>
</gene>
<sequence length="326" mass="34798">MRLSLSVAALTLLCLTGAGGAQTLPADYATLVEPVDRKDAAEAPLKARLATNPADRDAARDLLLVYQRFGDVEAGLPLGARLAAEVPDDRRVLEARMVLATRRITDASLFAKKSAAADLLTLCEGERARDPRSVPAIKCIAQYHLVAPSIVGGDKVKAEEAIKAIQPLDEAQYALLRATQALSDENEASAKTLLKEATAKLTDASELAGVAVGLVRLGESDAAFAALDKASSFDPADPFTLYHRGRASALENRNLEAGRDSLLRFLSGSAWIGGTNYRAPAHWRLGMIYQAMGDKVTAEKAYKRALELEPKHKEAQAALKALKNAG</sequence>
<name>A0A2K9N9S8_9PROT</name>
<dbReference type="KEGG" id="ncb:C0V82_06085"/>
<dbReference type="SMART" id="SM00028">
    <property type="entry name" value="TPR"/>
    <property type="match status" value="2"/>
</dbReference>